<dbReference type="InterPro" id="IPR036059">
    <property type="entry name" value="TldD/PmbA_sf"/>
</dbReference>
<dbReference type="GO" id="GO:0005829">
    <property type="term" value="C:cytosol"/>
    <property type="evidence" value="ECO:0007669"/>
    <property type="project" value="TreeGrafter"/>
</dbReference>
<proteinExistence type="predicted"/>
<dbReference type="Pfam" id="PF19289">
    <property type="entry name" value="PmbA_TldD_3rd"/>
    <property type="match status" value="1"/>
</dbReference>
<keyword evidence="4" id="KW-0378">Hydrolase</keyword>
<dbReference type="STRING" id="529709.PYCH_19140"/>
<dbReference type="Gene3D" id="3.30.2290.10">
    <property type="entry name" value="PmbA/TldD superfamily"/>
    <property type="match status" value="1"/>
</dbReference>
<dbReference type="OrthoDB" id="84520at2157"/>
<keyword evidence="4" id="KW-0645">Protease</keyword>
<dbReference type="PANTHER" id="PTHR43421">
    <property type="entry name" value="METALLOPROTEASE PMBA"/>
    <property type="match status" value="1"/>
</dbReference>
<evidence type="ECO:0000313" key="4">
    <source>
        <dbReference type="EMBL" id="AEH25569.1"/>
    </source>
</evidence>
<dbReference type="InterPro" id="IPR002510">
    <property type="entry name" value="Metalloprtase-TldD/E_N"/>
</dbReference>
<dbReference type="EMBL" id="CP002779">
    <property type="protein sequence ID" value="AEH25569.1"/>
    <property type="molecule type" value="Genomic_DNA"/>
</dbReference>
<sequence length="430" mass="47376">MINAVEELVKILEGKNIEWEIYWEESRSTSFKIEKGKIERVQQKFSAGIGLRVGVGGKQGFSYITGLEHDRKTLEEFVKRTVKLARVGEVEFVGLPTPKGVPRVKGLYDPQIARLGFEEGHEMAEAFVEGMAGKDATFSGSLGYGVGRDGIVNSNGVELEWEGTAFTLHAYAVRKDGRTGTGSEYKALRELPGEEVFDEVIEKALWELELSYQAGRLDSYEGEIIFEPHALASILDVLLPNLHANTVYHGRSRFRETDVEVASEVFTLLDDATLPGGVASYPFDGEGNPGQRTVLIEGGILRSFLYDERYARLMNAESTGNAVRDFRTAPSIGTSNVVVRGKGENLEDLDRAIVVRKVYGEHTANPVSGDFSLTIELGYVVKGGEVRPFKDNMLAGNIFEFLKDIGAVGRKVEVIGSFVSPRVLSRARIV</sequence>
<reference evidence="4 5" key="1">
    <citation type="journal article" date="2011" name="J. Bacteriol.">
        <title>Complete genome sequence of the obligate piezophilic hyperthermophilic archaeon Pyrococcus yayanosii CH1.</title>
        <authorList>
            <person name="Jun X."/>
            <person name="Lupeng L."/>
            <person name="Minjuan X."/>
            <person name="Oger P."/>
            <person name="Fengping W."/>
            <person name="Jebbar M."/>
            <person name="Xiang X."/>
        </authorList>
    </citation>
    <scope>NUCLEOTIDE SEQUENCE [LARGE SCALE GENOMIC DNA]</scope>
    <source>
        <strain evidence="5">CH1 / JCM 16557</strain>
    </source>
</reference>
<evidence type="ECO:0000259" key="1">
    <source>
        <dbReference type="Pfam" id="PF01523"/>
    </source>
</evidence>
<dbReference type="Pfam" id="PF19290">
    <property type="entry name" value="PmbA_TldD_2nd"/>
    <property type="match status" value="1"/>
</dbReference>
<feature type="domain" description="Metalloprotease TldD/E N-terminal" evidence="1">
    <location>
        <begin position="19"/>
        <end position="85"/>
    </location>
</feature>
<feature type="domain" description="Metalloprotease TldD/E central" evidence="3">
    <location>
        <begin position="121"/>
        <end position="206"/>
    </location>
</feature>
<dbReference type="PANTHER" id="PTHR43421:SF1">
    <property type="entry name" value="METALLOPROTEASE PMBA"/>
    <property type="match status" value="1"/>
</dbReference>
<dbReference type="GeneID" id="10838475"/>
<evidence type="ECO:0000259" key="3">
    <source>
        <dbReference type="Pfam" id="PF19290"/>
    </source>
</evidence>
<feature type="domain" description="Metalloprotease TldD/E C-terminal" evidence="2">
    <location>
        <begin position="223"/>
        <end position="424"/>
    </location>
</feature>
<name>F8AIF8_PYRYC</name>
<evidence type="ECO:0000259" key="2">
    <source>
        <dbReference type="Pfam" id="PF19289"/>
    </source>
</evidence>
<dbReference type="GO" id="GO:0006508">
    <property type="term" value="P:proteolysis"/>
    <property type="evidence" value="ECO:0007669"/>
    <property type="project" value="UniProtKB-KW"/>
</dbReference>
<keyword evidence="5" id="KW-1185">Reference proteome</keyword>
<accession>F8AIF8</accession>
<gene>
    <name evidence="4" type="ordered locus">PYCH_19140</name>
</gene>
<dbReference type="RefSeq" id="WP_013906624.1">
    <property type="nucleotide sequence ID" value="NC_015680.1"/>
</dbReference>
<dbReference type="HOGENOM" id="CLU_026425_4_2_2"/>
<dbReference type="InterPro" id="IPR045570">
    <property type="entry name" value="Metalloprtase-TldD/E_cen_dom"/>
</dbReference>
<dbReference type="InterPro" id="IPR035068">
    <property type="entry name" value="TldD/PmbA_N"/>
</dbReference>
<dbReference type="eggNOG" id="arCOG00322">
    <property type="taxonomic scope" value="Archaea"/>
</dbReference>
<dbReference type="Pfam" id="PF01523">
    <property type="entry name" value="PmbA_TldD_1st"/>
    <property type="match status" value="1"/>
</dbReference>
<dbReference type="SUPFAM" id="SSF111283">
    <property type="entry name" value="Putative modulator of DNA gyrase, PmbA/TldD"/>
    <property type="match status" value="1"/>
</dbReference>
<dbReference type="InterPro" id="IPR047657">
    <property type="entry name" value="PmbA"/>
</dbReference>
<dbReference type="Proteomes" id="UP000008386">
    <property type="component" value="Chromosome"/>
</dbReference>
<dbReference type="InterPro" id="IPR045569">
    <property type="entry name" value="Metalloprtase-TldD/E_C"/>
</dbReference>
<dbReference type="AlphaFoldDB" id="F8AIF8"/>
<protein>
    <submittedName>
        <fullName evidence="4">Zinc-dependent protease</fullName>
    </submittedName>
</protein>
<dbReference type="KEGG" id="pya:PYCH_19140"/>
<organism evidence="4 5">
    <name type="scientific">Pyrococcus yayanosii (strain CH1 / JCM 16557)</name>
    <dbReference type="NCBI Taxonomy" id="529709"/>
    <lineage>
        <taxon>Archaea</taxon>
        <taxon>Methanobacteriati</taxon>
        <taxon>Methanobacteriota</taxon>
        <taxon>Thermococci</taxon>
        <taxon>Thermococcales</taxon>
        <taxon>Thermococcaceae</taxon>
        <taxon>Pyrococcus</taxon>
    </lineage>
</organism>
<dbReference type="GO" id="GO:0008237">
    <property type="term" value="F:metallopeptidase activity"/>
    <property type="evidence" value="ECO:0007669"/>
    <property type="project" value="InterPro"/>
</dbReference>
<evidence type="ECO:0000313" key="5">
    <source>
        <dbReference type="Proteomes" id="UP000008386"/>
    </source>
</evidence>